<evidence type="ECO:0000256" key="2">
    <source>
        <dbReference type="SAM" id="Phobius"/>
    </source>
</evidence>
<feature type="compositionally biased region" description="Low complexity" evidence="1">
    <location>
        <begin position="49"/>
        <end position="69"/>
    </location>
</feature>
<comment type="caution">
    <text evidence="3">The sequence shown here is derived from an EMBL/GenBank/DDBJ whole genome shotgun (WGS) entry which is preliminary data.</text>
</comment>
<feature type="region of interest" description="Disordered" evidence="1">
    <location>
        <begin position="43"/>
        <end position="75"/>
    </location>
</feature>
<feature type="transmembrane region" description="Helical" evidence="2">
    <location>
        <begin position="162"/>
        <end position="181"/>
    </location>
</feature>
<feature type="transmembrane region" description="Helical" evidence="2">
    <location>
        <begin position="133"/>
        <end position="156"/>
    </location>
</feature>
<dbReference type="RefSeq" id="WP_183355963.1">
    <property type="nucleotide sequence ID" value="NZ_BLXX01000012.1"/>
</dbReference>
<feature type="transmembrane region" description="Helical" evidence="2">
    <location>
        <begin position="294"/>
        <end position="316"/>
    </location>
</feature>
<reference evidence="4" key="1">
    <citation type="submission" date="2020-06" db="EMBL/GenBank/DDBJ databases">
        <title>Draft genomic sequence of Geomonas sp. Red330.</title>
        <authorList>
            <person name="Itoh H."/>
            <person name="Zhenxing X."/>
            <person name="Ushijima N."/>
            <person name="Masuda Y."/>
            <person name="Shiratori Y."/>
            <person name="Senoo K."/>
        </authorList>
    </citation>
    <scope>NUCLEOTIDE SEQUENCE [LARGE SCALE GENOMIC DNA]</scope>
    <source>
        <strain evidence="4">Red330</strain>
    </source>
</reference>
<evidence type="ECO:0000256" key="1">
    <source>
        <dbReference type="SAM" id="MobiDB-lite"/>
    </source>
</evidence>
<protein>
    <submittedName>
        <fullName evidence="3">Membrane protein</fullName>
    </submittedName>
</protein>
<dbReference type="AlphaFoldDB" id="A0A6V8MNE2"/>
<keyword evidence="4" id="KW-1185">Reference proteome</keyword>
<feature type="transmembrane region" description="Helical" evidence="2">
    <location>
        <begin position="260"/>
        <end position="282"/>
    </location>
</feature>
<proteinExistence type="predicted"/>
<evidence type="ECO:0000313" key="4">
    <source>
        <dbReference type="Proteomes" id="UP000556026"/>
    </source>
</evidence>
<keyword evidence="2" id="KW-0472">Membrane</keyword>
<keyword evidence="2" id="KW-1133">Transmembrane helix</keyword>
<dbReference type="EMBL" id="BLXX01000012">
    <property type="protein sequence ID" value="GFO61169.1"/>
    <property type="molecule type" value="Genomic_DNA"/>
</dbReference>
<dbReference type="Pfam" id="PF05987">
    <property type="entry name" value="DUF898"/>
    <property type="match status" value="1"/>
</dbReference>
<gene>
    <name evidence="3" type="ORF">GMST_34940</name>
</gene>
<keyword evidence="2" id="KW-0812">Transmembrane</keyword>
<accession>A0A6V8MNE2</accession>
<dbReference type="InterPro" id="IPR010295">
    <property type="entry name" value="DUF898"/>
</dbReference>
<sequence length="405" mass="45016">MPHFTLVCPVCNFSKELDTNSLPPQGTKVTCPACRSVFPLQTEEPPADPATAAAPPAADGEAAAPAAPRKPIPEKPRTLTFSFTGNAREYFGIWIVNTLLRIVTLGLYSPWAKVRKRRYFYGNSLLDGAPFDFLADPWAILRGWLIAGLFFGAYSFASRANVIAALAFMLLFFAIFPWVVVRSRIFNLRNSTHRNIRFGFDPDYREAYRVFLWWQLLVPFTGGVLMPYVIYRQKRFLVENSRYGTTPFRFHAAAGEYFRIFLPLLVLIPLGIGTGVAVALLFKGDKFAAAVPVLIFALIYPITALYVQTAFTNLTWNSTSLGKHRFRCSLRVRDLAWIYLTNAAAVLLSLGLLAPWAAVRTLRYRLGHLTASGVGGFDAIIAASQQQIDATAEELGDLLGFDLGI</sequence>
<feature type="transmembrane region" description="Helical" evidence="2">
    <location>
        <begin position="91"/>
        <end position="112"/>
    </location>
</feature>
<organism evidence="3 4">
    <name type="scientific">Geomonas silvestris</name>
    <dbReference type="NCBI Taxonomy" id="2740184"/>
    <lineage>
        <taxon>Bacteria</taxon>
        <taxon>Pseudomonadati</taxon>
        <taxon>Thermodesulfobacteriota</taxon>
        <taxon>Desulfuromonadia</taxon>
        <taxon>Geobacterales</taxon>
        <taxon>Geobacteraceae</taxon>
        <taxon>Geomonas</taxon>
    </lineage>
</organism>
<evidence type="ECO:0000313" key="3">
    <source>
        <dbReference type="EMBL" id="GFO61169.1"/>
    </source>
</evidence>
<dbReference type="Proteomes" id="UP000556026">
    <property type="component" value="Unassembled WGS sequence"/>
</dbReference>
<feature type="transmembrane region" description="Helical" evidence="2">
    <location>
        <begin position="336"/>
        <end position="359"/>
    </location>
</feature>
<feature type="transmembrane region" description="Helical" evidence="2">
    <location>
        <begin position="210"/>
        <end position="231"/>
    </location>
</feature>
<name>A0A6V8MNE2_9BACT</name>